<reference evidence="4" key="1">
    <citation type="submission" date="2021-10" db="EMBL/GenBank/DDBJ databases">
        <authorList>
            <person name="Piombo E."/>
        </authorList>
    </citation>
    <scope>NUCLEOTIDE SEQUENCE</scope>
</reference>
<gene>
    <name evidence="4" type="ORF">CRHIZ90672A_00018580</name>
</gene>
<protein>
    <recommendedName>
        <fullName evidence="3">AB hydrolase-1 domain-containing protein</fullName>
    </recommendedName>
</protein>
<dbReference type="AlphaFoldDB" id="A0A9N9V9B5"/>
<feature type="domain" description="AB hydrolase-1" evidence="3">
    <location>
        <begin position="30"/>
        <end position="315"/>
    </location>
</feature>
<dbReference type="Pfam" id="PF00561">
    <property type="entry name" value="Abhydrolase_1"/>
    <property type="match status" value="1"/>
</dbReference>
<dbReference type="PRINTS" id="PR00412">
    <property type="entry name" value="EPOXHYDRLASE"/>
</dbReference>
<dbReference type="Gene3D" id="3.40.50.1820">
    <property type="entry name" value="alpha/beta hydrolase"/>
    <property type="match status" value="1"/>
</dbReference>
<proteinExistence type="inferred from homology"/>
<comment type="similarity">
    <text evidence="2">Belongs to the AB hydrolase superfamily. Epoxide hydrolase family.</text>
</comment>
<dbReference type="InterPro" id="IPR000073">
    <property type="entry name" value="AB_hydrolase_1"/>
</dbReference>
<dbReference type="InterPro" id="IPR000639">
    <property type="entry name" value="Epox_hydrolase-like"/>
</dbReference>
<accession>A0A9N9V9B5</accession>
<dbReference type="InterPro" id="IPR029058">
    <property type="entry name" value="AB_hydrolase_fold"/>
</dbReference>
<comment type="caution">
    <text evidence="4">The sequence shown here is derived from an EMBL/GenBank/DDBJ whole genome shotgun (WGS) entry which is preliminary data.</text>
</comment>
<evidence type="ECO:0000259" key="3">
    <source>
        <dbReference type="Pfam" id="PF00561"/>
    </source>
</evidence>
<evidence type="ECO:0000313" key="4">
    <source>
        <dbReference type="EMBL" id="CAH0021780.1"/>
    </source>
</evidence>
<evidence type="ECO:0000313" key="5">
    <source>
        <dbReference type="Proteomes" id="UP000696573"/>
    </source>
</evidence>
<name>A0A9N9V9B5_9HYPO</name>
<sequence length="331" mass="36737">MSFSDLKKTFQVSRGFSYTYYTSPARESKPTLALFHGWPDSARLWTSLINDYLVPNGYGIIAIDGLGFGDSSKPTDPSQYGWQHMTADVVEILDAEKLSTVISLGHDWGSAMCQRFYHFYPSRVSGLAMINAAYIPPSSAKFDLDLVNKLTEEAFGVGLYQYWHFFIADDAPEIMKKNIESVYAAAHGEPSTWANIWTSAGGMRAFIEGGRTQQTLSYATGDHKKDFLDRYGGDGPGFAASNCWYKATQSGVQAQAEAKLPAERKVVNVPAFFWAVEDDYVCRPALIQSSIAEGLLPKLKIVSRSGGHWALLERPAEFGEDILAWLKETFT</sequence>
<dbReference type="Proteomes" id="UP000696573">
    <property type="component" value="Unassembled WGS sequence"/>
</dbReference>
<keyword evidence="1" id="KW-0378">Hydrolase</keyword>
<evidence type="ECO:0000256" key="1">
    <source>
        <dbReference type="ARBA" id="ARBA00022801"/>
    </source>
</evidence>
<keyword evidence="5" id="KW-1185">Reference proteome</keyword>
<organism evidence="4 5">
    <name type="scientific">Clonostachys rhizophaga</name>
    <dbReference type="NCBI Taxonomy" id="160324"/>
    <lineage>
        <taxon>Eukaryota</taxon>
        <taxon>Fungi</taxon>
        <taxon>Dikarya</taxon>
        <taxon>Ascomycota</taxon>
        <taxon>Pezizomycotina</taxon>
        <taxon>Sordariomycetes</taxon>
        <taxon>Hypocreomycetidae</taxon>
        <taxon>Hypocreales</taxon>
        <taxon>Bionectriaceae</taxon>
        <taxon>Clonostachys</taxon>
    </lineage>
</organism>
<dbReference type="SUPFAM" id="SSF53474">
    <property type="entry name" value="alpha/beta-Hydrolases"/>
    <property type="match status" value="1"/>
</dbReference>
<dbReference type="PANTHER" id="PTHR43329">
    <property type="entry name" value="EPOXIDE HYDROLASE"/>
    <property type="match status" value="1"/>
</dbReference>
<evidence type="ECO:0000256" key="2">
    <source>
        <dbReference type="ARBA" id="ARBA00038334"/>
    </source>
</evidence>
<dbReference type="OrthoDB" id="284184at2759"/>
<dbReference type="GO" id="GO:0016787">
    <property type="term" value="F:hydrolase activity"/>
    <property type="evidence" value="ECO:0007669"/>
    <property type="project" value="UniProtKB-KW"/>
</dbReference>
<dbReference type="EMBL" id="CABFNQ020000661">
    <property type="protein sequence ID" value="CAH0021780.1"/>
    <property type="molecule type" value="Genomic_DNA"/>
</dbReference>